<dbReference type="InterPro" id="IPR036259">
    <property type="entry name" value="MFS_trans_sf"/>
</dbReference>
<dbReference type="PROSITE" id="PS50850">
    <property type="entry name" value="MFS"/>
    <property type="match status" value="1"/>
</dbReference>
<feature type="transmembrane region" description="Helical" evidence="6">
    <location>
        <begin position="299"/>
        <end position="319"/>
    </location>
</feature>
<feature type="transmembrane region" description="Helical" evidence="6">
    <location>
        <begin position="46"/>
        <end position="67"/>
    </location>
</feature>
<feature type="transmembrane region" description="Helical" evidence="6">
    <location>
        <begin position="211"/>
        <end position="232"/>
    </location>
</feature>
<evidence type="ECO:0000313" key="8">
    <source>
        <dbReference type="EMBL" id="KRG38761.1"/>
    </source>
</evidence>
<evidence type="ECO:0000256" key="1">
    <source>
        <dbReference type="ARBA" id="ARBA00004651"/>
    </source>
</evidence>
<sequence>MSPAAVASRTPIALYALTVGAFGIGTTEFVIMGLLQQVAADLHVSIPAAGLLISGYALGVFVGAPVLTLLSARWPRKAVLVALMVIFTLGNIACALAPGYASLMAARVLTSLAHGTFFGVGAVVATSLVAPERRASAISLMFAGLTVATLLGVPAGAWLGLHLGWRATFWAVAVVGVVASLAVAAWVPASVRGGEPAPWREEVAVLARPQVLLALLMTVLGFGGVFAVFTYIQPLLVEVTGFSQAAVSPILLLFGAGMIVGNLLGGRLADRRPITALLGTLAALALASVVLALSVHAPVAMVLAIGLLGVGAFATVAPLQLRVLQEAQGGQNLASSLNIAAFNLGNAFGAWLGGVVVASAAGLPATPWVAAGVTLTGLAVAAWSVRLSQRGRTAVACAQAG</sequence>
<dbReference type="InterPro" id="IPR011701">
    <property type="entry name" value="MFS"/>
</dbReference>
<dbReference type="InterPro" id="IPR020846">
    <property type="entry name" value="MFS_dom"/>
</dbReference>
<feature type="transmembrane region" description="Helical" evidence="6">
    <location>
        <begin position="340"/>
        <end position="361"/>
    </location>
</feature>
<feature type="transmembrane region" description="Helical" evidence="6">
    <location>
        <begin position="244"/>
        <end position="264"/>
    </location>
</feature>
<evidence type="ECO:0000256" key="2">
    <source>
        <dbReference type="ARBA" id="ARBA00022475"/>
    </source>
</evidence>
<evidence type="ECO:0000313" key="9">
    <source>
        <dbReference type="Proteomes" id="UP000051802"/>
    </source>
</evidence>
<dbReference type="OrthoDB" id="9788453at2"/>
<name>A0A0R0A1S5_9GAMM</name>
<dbReference type="Pfam" id="PF07690">
    <property type="entry name" value="MFS_1"/>
    <property type="match status" value="1"/>
</dbReference>
<dbReference type="RefSeq" id="WP_057648428.1">
    <property type="nucleotide sequence ID" value="NZ_LLXU01000114.1"/>
</dbReference>
<dbReference type="InterPro" id="IPR001958">
    <property type="entry name" value="Tet-R_TetA/multi-R_MdtG-like"/>
</dbReference>
<evidence type="ECO:0000256" key="3">
    <source>
        <dbReference type="ARBA" id="ARBA00022692"/>
    </source>
</evidence>
<dbReference type="CDD" id="cd17324">
    <property type="entry name" value="MFS_NepI_like"/>
    <property type="match status" value="1"/>
</dbReference>
<evidence type="ECO:0000259" key="7">
    <source>
        <dbReference type="PROSITE" id="PS50850"/>
    </source>
</evidence>
<dbReference type="Gene3D" id="1.20.1250.20">
    <property type="entry name" value="MFS general substrate transporter like domains"/>
    <property type="match status" value="2"/>
</dbReference>
<comment type="caution">
    <text evidence="8">The sequence shown here is derived from an EMBL/GenBank/DDBJ whole genome shotgun (WGS) entry which is preliminary data.</text>
</comment>
<gene>
    <name evidence="8" type="ORF">ARC20_14500</name>
</gene>
<proteinExistence type="predicted"/>
<reference evidence="8 9" key="1">
    <citation type="submission" date="2015-10" db="EMBL/GenBank/DDBJ databases">
        <title>Genome sequencing and analysis of members of genus Stenotrophomonas.</title>
        <authorList>
            <person name="Patil P.P."/>
            <person name="Midha S."/>
            <person name="Patil P.B."/>
        </authorList>
    </citation>
    <scope>NUCLEOTIDE SEQUENCE [LARGE SCALE GENOMIC DNA]</scope>
    <source>
        <strain evidence="8 9">JCM 16536</strain>
    </source>
</reference>
<dbReference type="PANTHER" id="PTHR43124:SF8">
    <property type="entry name" value="INNER MEMBRANE TRANSPORT PROTEIN YDHP"/>
    <property type="match status" value="1"/>
</dbReference>
<keyword evidence="9" id="KW-1185">Reference proteome</keyword>
<feature type="transmembrane region" description="Helical" evidence="6">
    <location>
        <begin position="137"/>
        <end position="161"/>
    </location>
</feature>
<dbReference type="GO" id="GO:0022857">
    <property type="term" value="F:transmembrane transporter activity"/>
    <property type="evidence" value="ECO:0007669"/>
    <property type="project" value="InterPro"/>
</dbReference>
<comment type="subcellular location">
    <subcellularLocation>
        <location evidence="1">Cell membrane</location>
        <topology evidence="1">Multi-pass membrane protein</topology>
    </subcellularLocation>
</comment>
<dbReference type="InterPro" id="IPR050189">
    <property type="entry name" value="MFS_Efflux_Transporters"/>
</dbReference>
<dbReference type="PRINTS" id="PR01035">
    <property type="entry name" value="TCRTETA"/>
</dbReference>
<dbReference type="AlphaFoldDB" id="A0A0R0A1S5"/>
<dbReference type="Proteomes" id="UP000051802">
    <property type="component" value="Unassembled WGS sequence"/>
</dbReference>
<feature type="transmembrane region" description="Helical" evidence="6">
    <location>
        <begin position="367"/>
        <end position="385"/>
    </location>
</feature>
<keyword evidence="3 6" id="KW-0812">Transmembrane</keyword>
<evidence type="ECO:0000256" key="5">
    <source>
        <dbReference type="ARBA" id="ARBA00023136"/>
    </source>
</evidence>
<dbReference type="GO" id="GO:0005886">
    <property type="term" value="C:plasma membrane"/>
    <property type="evidence" value="ECO:0007669"/>
    <property type="project" value="UniProtKB-SubCell"/>
</dbReference>
<protein>
    <submittedName>
        <fullName evidence="8">Arabinose transporter permease</fullName>
    </submittedName>
</protein>
<evidence type="ECO:0000256" key="4">
    <source>
        <dbReference type="ARBA" id="ARBA00022989"/>
    </source>
</evidence>
<dbReference type="STRING" id="676599.ARC20_14500"/>
<accession>A0A0R0A1S5</accession>
<feature type="transmembrane region" description="Helical" evidence="6">
    <location>
        <begin position="112"/>
        <end position="130"/>
    </location>
</feature>
<feature type="transmembrane region" description="Helical" evidence="6">
    <location>
        <begin position="79"/>
        <end position="100"/>
    </location>
</feature>
<feature type="domain" description="Major facilitator superfamily (MFS) profile" evidence="7">
    <location>
        <begin position="13"/>
        <end position="389"/>
    </location>
</feature>
<dbReference type="SUPFAM" id="SSF103473">
    <property type="entry name" value="MFS general substrate transporter"/>
    <property type="match status" value="1"/>
</dbReference>
<organism evidence="8 9">
    <name type="scientific">Stenotrophomonas panacihumi</name>
    <dbReference type="NCBI Taxonomy" id="676599"/>
    <lineage>
        <taxon>Bacteria</taxon>
        <taxon>Pseudomonadati</taxon>
        <taxon>Pseudomonadota</taxon>
        <taxon>Gammaproteobacteria</taxon>
        <taxon>Lysobacterales</taxon>
        <taxon>Lysobacteraceae</taxon>
        <taxon>Stenotrophomonas</taxon>
    </lineage>
</organism>
<feature type="transmembrane region" description="Helical" evidence="6">
    <location>
        <begin position="167"/>
        <end position="191"/>
    </location>
</feature>
<evidence type="ECO:0000256" key="6">
    <source>
        <dbReference type="SAM" id="Phobius"/>
    </source>
</evidence>
<feature type="transmembrane region" description="Helical" evidence="6">
    <location>
        <begin position="12"/>
        <end position="34"/>
    </location>
</feature>
<dbReference type="EMBL" id="LLXU01000114">
    <property type="protein sequence ID" value="KRG38761.1"/>
    <property type="molecule type" value="Genomic_DNA"/>
</dbReference>
<keyword evidence="4 6" id="KW-1133">Transmembrane helix</keyword>
<keyword evidence="5 6" id="KW-0472">Membrane</keyword>
<feature type="transmembrane region" description="Helical" evidence="6">
    <location>
        <begin position="276"/>
        <end position="293"/>
    </location>
</feature>
<keyword evidence="2" id="KW-1003">Cell membrane</keyword>
<dbReference type="PANTHER" id="PTHR43124">
    <property type="entry name" value="PURINE EFFLUX PUMP PBUE"/>
    <property type="match status" value="1"/>
</dbReference>